<feature type="domain" description="Rhodanese" evidence="2">
    <location>
        <begin position="48"/>
        <end position="135"/>
    </location>
</feature>
<proteinExistence type="predicted"/>
<sequence>MRISKKTKSLLVGAVMVLTLSSIVGCSSQEKASYTNVDGKQTEEMISSKDDLLLIDVRPSEEYKTGYIENSINIPYDEIEKRMDEIADYKDKTIVLYCNTGNKSEKNAKLLANNGFKHVYNATDGVKEYDYKLIK</sequence>
<keyword evidence="1" id="KW-0732">Signal</keyword>
<dbReference type="EMBL" id="FNGW01000008">
    <property type="protein sequence ID" value="SDM30923.1"/>
    <property type="molecule type" value="Genomic_DNA"/>
</dbReference>
<reference evidence="3 4" key="1">
    <citation type="submission" date="2016-10" db="EMBL/GenBank/DDBJ databases">
        <authorList>
            <person name="de Groot N.N."/>
        </authorList>
    </citation>
    <scope>NUCLEOTIDE SEQUENCE [LARGE SCALE GENOMIC DNA]</scope>
    <source>
        <strain evidence="3 4">DSM 797</strain>
    </source>
</reference>
<accession>A0A1G9S5Y5</accession>
<gene>
    <name evidence="3" type="ORF">SAMN04515677_108105</name>
</gene>
<evidence type="ECO:0000259" key="2">
    <source>
        <dbReference type="PROSITE" id="PS50206"/>
    </source>
</evidence>
<dbReference type="Gene3D" id="3.40.250.10">
    <property type="entry name" value="Rhodanese-like domain"/>
    <property type="match status" value="1"/>
</dbReference>
<dbReference type="PROSITE" id="PS51257">
    <property type="entry name" value="PROKAR_LIPOPROTEIN"/>
    <property type="match status" value="1"/>
</dbReference>
<organism evidence="3 4">
    <name type="scientific">Romboutsia lituseburensis DSM 797</name>
    <dbReference type="NCBI Taxonomy" id="1121325"/>
    <lineage>
        <taxon>Bacteria</taxon>
        <taxon>Bacillati</taxon>
        <taxon>Bacillota</taxon>
        <taxon>Clostridia</taxon>
        <taxon>Peptostreptococcales</taxon>
        <taxon>Peptostreptococcaceae</taxon>
        <taxon>Romboutsia</taxon>
    </lineage>
</organism>
<dbReference type="PROSITE" id="PS50206">
    <property type="entry name" value="RHODANESE_3"/>
    <property type="match status" value="1"/>
</dbReference>
<dbReference type="STRING" id="1121325.SAMN04515677_108105"/>
<dbReference type="Pfam" id="PF00581">
    <property type="entry name" value="Rhodanese"/>
    <property type="match status" value="1"/>
</dbReference>
<keyword evidence="3" id="KW-0808">Transferase</keyword>
<evidence type="ECO:0000256" key="1">
    <source>
        <dbReference type="SAM" id="SignalP"/>
    </source>
</evidence>
<protein>
    <submittedName>
        <fullName evidence="3">Rhodanese-related sulfurtransferase</fullName>
    </submittedName>
</protein>
<dbReference type="InterPro" id="IPR001763">
    <property type="entry name" value="Rhodanese-like_dom"/>
</dbReference>
<dbReference type="RefSeq" id="WP_092727221.1">
    <property type="nucleotide sequence ID" value="NZ_FNGW01000008.1"/>
</dbReference>
<evidence type="ECO:0000313" key="4">
    <source>
        <dbReference type="Proteomes" id="UP000199068"/>
    </source>
</evidence>
<dbReference type="SUPFAM" id="SSF52821">
    <property type="entry name" value="Rhodanese/Cell cycle control phosphatase"/>
    <property type="match status" value="1"/>
</dbReference>
<keyword evidence="4" id="KW-1185">Reference proteome</keyword>
<dbReference type="PANTHER" id="PTHR43031:SF1">
    <property type="entry name" value="PYRIDINE NUCLEOTIDE-DISULPHIDE OXIDOREDUCTASE"/>
    <property type="match status" value="1"/>
</dbReference>
<name>A0A1G9S5Y5_9FIRM</name>
<dbReference type="InterPro" id="IPR050229">
    <property type="entry name" value="GlpE_sulfurtransferase"/>
</dbReference>
<dbReference type="PANTHER" id="PTHR43031">
    <property type="entry name" value="FAD-DEPENDENT OXIDOREDUCTASE"/>
    <property type="match status" value="1"/>
</dbReference>
<dbReference type="GO" id="GO:0016740">
    <property type="term" value="F:transferase activity"/>
    <property type="evidence" value="ECO:0007669"/>
    <property type="project" value="UniProtKB-KW"/>
</dbReference>
<dbReference type="Proteomes" id="UP000199068">
    <property type="component" value="Unassembled WGS sequence"/>
</dbReference>
<dbReference type="SMART" id="SM00450">
    <property type="entry name" value="RHOD"/>
    <property type="match status" value="1"/>
</dbReference>
<evidence type="ECO:0000313" key="3">
    <source>
        <dbReference type="EMBL" id="SDM30923.1"/>
    </source>
</evidence>
<feature type="chain" id="PRO_5038534642" evidence="1">
    <location>
        <begin position="25"/>
        <end position="135"/>
    </location>
</feature>
<feature type="signal peptide" evidence="1">
    <location>
        <begin position="1"/>
        <end position="24"/>
    </location>
</feature>
<dbReference type="AlphaFoldDB" id="A0A1G9S5Y5"/>
<dbReference type="CDD" id="cd00158">
    <property type="entry name" value="RHOD"/>
    <property type="match status" value="1"/>
</dbReference>
<dbReference type="InterPro" id="IPR036873">
    <property type="entry name" value="Rhodanese-like_dom_sf"/>
</dbReference>